<keyword evidence="3" id="KW-0472">Membrane</keyword>
<dbReference type="InterPro" id="IPR050469">
    <property type="entry name" value="Diguanylate_Cyclase"/>
</dbReference>
<dbReference type="PANTHER" id="PTHR45138">
    <property type="entry name" value="REGULATORY COMPONENTS OF SENSORY TRANSDUCTION SYSTEM"/>
    <property type="match status" value="1"/>
</dbReference>
<dbReference type="RefSeq" id="WP_121877757.1">
    <property type="nucleotide sequence ID" value="NZ_REFJ01000007.1"/>
</dbReference>
<dbReference type="EC" id="2.7.7.65" evidence="1"/>
<proteinExistence type="predicted"/>
<feature type="domain" description="GGDEF" evidence="4">
    <location>
        <begin position="234"/>
        <end position="360"/>
    </location>
</feature>
<feature type="transmembrane region" description="Helical" evidence="3">
    <location>
        <begin position="26"/>
        <end position="45"/>
    </location>
</feature>
<accession>A0A3L9ZZ48</accession>
<evidence type="ECO:0000259" key="4">
    <source>
        <dbReference type="PROSITE" id="PS50887"/>
    </source>
</evidence>
<dbReference type="GO" id="GO:0052621">
    <property type="term" value="F:diguanylate cyclase activity"/>
    <property type="evidence" value="ECO:0007669"/>
    <property type="project" value="UniProtKB-EC"/>
</dbReference>
<dbReference type="Gene3D" id="3.30.70.270">
    <property type="match status" value="1"/>
</dbReference>
<reference evidence="5 6" key="1">
    <citation type="submission" date="2018-10" db="EMBL/GenBank/DDBJ databases">
        <title>Genomic Encyclopedia of Type Strains, Phase IV (KMG-IV): sequencing the most valuable type-strain genomes for metagenomic binning, comparative biology and taxonomic classification.</title>
        <authorList>
            <person name="Goeker M."/>
        </authorList>
    </citation>
    <scope>NUCLEOTIDE SEQUENCE [LARGE SCALE GENOMIC DNA]</scope>
    <source>
        <strain evidence="5 6">DSM 25080</strain>
    </source>
</reference>
<dbReference type="Pfam" id="PF00990">
    <property type="entry name" value="GGDEF"/>
    <property type="match status" value="1"/>
</dbReference>
<feature type="transmembrane region" description="Helical" evidence="3">
    <location>
        <begin position="89"/>
        <end position="106"/>
    </location>
</feature>
<dbReference type="EMBL" id="REFJ01000007">
    <property type="protein sequence ID" value="RMA77637.1"/>
    <property type="molecule type" value="Genomic_DNA"/>
</dbReference>
<sequence length="384" mass="43082">MEDFSPLKPHQFSLTQTERSRRKRKAIVRASEGFFLLLAVILPLAILDAIELSLQDWISAIAVCSMVWGSMFIIVVTKVDRFLAFFDPHFLVVPALGAVTLISYFAYLMPDLRILVLGGWFTVLLFGGGLMTFRQSLVLSFAMGIGYMLAVYAIAQTGYPINLAAEVGQVIPFWVFWGYSGRVTERMRLKRLENRMLREQLSQYAFTDSLTGLFNRRAFEHEFERRKGVLKTNEHLGILLFDIDHFKRVNDTKGHEAGDDLLKEFASILSRAFGNDACLARLGGDEFAAIITIDSLVELEQALEDIFYANRRAIGGLFTHSCGAVFTSNKYSTSRVLRVADTSLYEAKSRGRDCFVAKDLDKVSAALATAPKVDPSLADLDQLR</sequence>
<comment type="catalytic activity">
    <reaction evidence="2">
        <text>2 GTP = 3',3'-c-di-GMP + 2 diphosphate</text>
        <dbReference type="Rhea" id="RHEA:24898"/>
        <dbReference type="ChEBI" id="CHEBI:33019"/>
        <dbReference type="ChEBI" id="CHEBI:37565"/>
        <dbReference type="ChEBI" id="CHEBI:58805"/>
        <dbReference type="EC" id="2.7.7.65"/>
    </reaction>
</comment>
<dbReference type="NCBIfam" id="TIGR00254">
    <property type="entry name" value="GGDEF"/>
    <property type="match status" value="1"/>
</dbReference>
<feature type="transmembrane region" description="Helical" evidence="3">
    <location>
        <begin position="112"/>
        <end position="130"/>
    </location>
</feature>
<dbReference type="OrthoDB" id="9812260at2"/>
<protein>
    <recommendedName>
        <fullName evidence="1">diguanylate cyclase</fullName>
        <ecNumber evidence="1">2.7.7.65</ecNumber>
    </recommendedName>
</protein>
<feature type="transmembrane region" description="Helical" evidence="3">
    <location>
        <begin position="137"/>
        <end position="155"/>
    </location>
</feature>
<dbReference type="Proteomes" id="UP000267187">
    <property type="component" value="Unassembled WGS sequence"/>
</dbReference>
<evidence type="ECO:0000313" key="6">
    <source>
        <dbReference type="Proteomes" id="UP000267187"/>
    </source>
</evidence>
<dbReference type="InterPro" id="IPR000160">
    <property type="entry name" value="GGDEF_dom"/>
</dbReference>
<dbReference type="InterPro" id="IPR029787">
    <property type="entry name" value="Nucleotide_cyclase"/>
</dbReference>
<dbReference type="SUPFAM" id="SSF55073">
    <property type="entry name" value="Nucleotide cyclase"/>
    <property type="match status" value="1"/>
</dbReference>
<evidence type="ECO:0000313" key="5">
    <source>
        <dbReference type="EMBL" id="RMA77637.1"/>
    </source>
</evidence>
<dbReference type="AlphaFoldDB" id="A0A3L9ZZ48"/>
<dbReference type="PROSITE" id="PS50887">
    <property type="entry name" value="GGDEF"/>
    <property type="match status" value="1"/>
</dbReference>
<evidence type="ECO:0000256" key="2">
    <source>
        <dbReference type="ARBA" id="ARBA00034247"/>
    </source>
</evidence>
<evidence type="ECO:0000256" key="1">
    <source>
        <dbReference type="ARBA" id="ARBA00012528"/>
    </source>
</evidence>
<dbReference type="CDD" id="cd01949">
    <property type="entry name" value="GGDEF"/>
    <property type="match status" value="1"/>
</dbReference>
<organism evidence="5 6">
    <name type="scientific">Umboniibacter marinipuniceus</name>
    <dbReference type="NCBI Taxonomy" id="569599"/>
    <lineage>
        <taxon>Bacteria</taxon>
        <taxon>Pseudomonadati</taxon>
        <taxon>Pseudomonadota</taxon>
        <taxon>Gammaproteobacteria</taxon>
        <taxon>Cellvibrionales</taxon>
        <taxon>Cellvibrionaceae</taxon>
        <taxon>Umboniibacter</taxon>
    </lineage>
</organism>
<keyword evidence="3" id="KW-0812">Transmembrane</keyword>
<gene>
    <name evidence="5" type="ORF">DFR27_2457</name>
</gene>
<feature type="transmembrane region" description="Helical" evidence="3">
    <location>
        <begin position="57"/>
        <end position="77"/>
    </location>
</feature>
<comment type="caution">
    <text evidence="5">The sequence shown here is derived from an EMBL/GenBank/DDBJ whole genome shotgun (WGS) entry which is preliminary data.</text>
</comment>
<keyword evidence="6" id="KW-1185">Reference proteome</keyword>
<dbReference type="PANTHER" id="PTHR45138:SF9">
    <property type="entry name" value="DIGUANYLATE CYCLASE DGCM-RELATED"/>
    <property type="match status" value="1"/>
</dbReference>
<name>A0A3L9ZZ48_9GAMM</name>
<keyword evidence="3" id="KW-1133">Transmembrane helix</keyword>
<evidence type="ECO:0000256" key="3">
    <source>
        <dbReference type="SAM" id="Phobius"/>
    </source>
</evidence>
<dbReference type="InterPro" id="IPR043128">
    <property type="entry name" value="Rev_trsase/Diguanyl_cyclase"/>
</dbReference>
<dbReference type="SMART" id="SM00267">
    <property type="entry name" value="GGDEF"/>
    <property type="match status" value="1"/>
</dbReference>